<dbReference type="InterPro" id="IPR000884">
    <property type="entry name" value="TSP1_rpt"/>
</dbReference>
<feature type="signal peptide" evidence="8">
    <location>
        <begin position="1"/>
        <end position="17"/>
    </location>
</feature>
<evidence type="ECO:0000256" key="2">
    <source>
        <dbReference type="ARBA" id="ARBA00022525"/>
    </source>
</evidence>
<keyword evidence="3 8" id="KW-0732">Signal</keyword>
<dbReference type="SUPFAM" id="SSF82895">
    <property type="entry name" value="TSP-1 type 1 repeat"/>
    <property type="match status" value="3"/>
</dbReference>
<dbReference type="InterPro" id="IPR036383">
    <property type="entry name" value="TSP1_rpt_sf"/>
</dbReference>
<dbReference type="EMBL" id="JAIWYP010000007">
    <property type="protein sequence ID" value="KAH3800977.1"/>
    <property type="molecule type" value="Genomic_DNA"/>
</dbReference>
<protein>
    <recommendedName>
        <fullName evidence="9">VWFA domain-containing protein</fullName>
    </recommendedName>
</protein>
<evidence type="ECO:0000256" key="6">
    <source>
        <dbReference type="ARBA" id="ARBA00023180"/>
    </source>
</evidence>
<dbReference type="SUPFAM" id="SSF53300">
    <property type="entry name" value="vWA-like"/>
    <property type="match status" value="3"/>
</dbReference>
<reference evidence="10" key="1">
    <citation type="journal article" date="2019" name="bioRxiv">
        <title>The Genome of the Zebra Mussel, Dreissena polymorpha: A Resource for Invasive Species Research.</title>
        <authorList>
            <person name="McCartney M.A."/>
            <person name="Auch B."/>
            <person name="Kono T."/>
            <person name="Mallez S."/>
            <person name="Zhang Y."/>
            <person name="Obille A."/>
            <person name="Becker A."/>
            <person name="Abrahante J.E."/>
            <person name="Garbe J."/>
            <person name="Badalamenti J.P."/>
            <person name="Herman A."/>
            <person name="Mangelson H."/>
            <person name="Liachko I."/>
            <person name="Sullivan S."/>
            <person name="Sone E.D."/>
            <person name="Koren S."/>
            <person name="Silverstein K.A.T."/>
            <person name="Beckman K.B."/>
            <person name="Gohl D.M."/>
        </authorList>
    </citation>
    <scope>NUCLEOTIDE SEQUENCE</scope>
    <source>
        <strain evidence="10">Duluth1</strain>
        <tissue evidence="10">Whole animal</tissue>
    </source>
</reference>
<keyword evidence="11" id="KW-1185">Reference proteome</keyword>
<evidence type="ECO:0000256" key="4">
    <source>
        <dbReference type="ARBA" id="ARBA00022737"/>
    </source>
</evidence>
<organism evidence="10 11">
    <name type="scientific">Dreissena polymorpha</name>
    <name type="common">Zebra mussel</name>
    <name type="synonym">Mytilus polymorpha</name>
    <dbReference type="NCBI Taxonomy" id="45954"/>
    <lineage>
        <taxon>Eukaryota</taxon>
        <taxon>Metazoa</taxon>
        <taxon>Spiralia</taxon>
        <taxon>Lophotrochozoa</taxon>
        <taxon>Mollusca</taxon>
        <taxon>Bivalvia</taxon>
        <taxon>Autobranchia</taxon>
        <taxon>Heteroconchia</taxon>
        <taxon>Euheterodonta</taxon>
        <taxon>Imparidentia</taxon>
        <taxon>Neoheterodontei</taxon>
        <taxon>Myida</taxon>
        <taxon>Dreissenoidea</taxon>
        <taxon>Dreissenidae</taxon>
        <taxon>Dreissena</taxon>
    </lineage>
</organism>
<feature type="region of interest" description="Disordered" evidence="7">
    <location>
        <begin position="837"/>
        <end position="901"/>
    </location>
</feature>
<name>A0A9D4JAJ9_DREPO</name>
<dbReference type="AlphaFoldDB" id="A0A9D4JAJ9"/>
<evidence type="ECO:0000259" key="9">
    <source>
        <dbReference type="PROSITE" id="PS50234"/>
    </source>
</evidence>
<dbReference type="SMART" id="SM00327">
    <property type="entry name" value="VWA"/>
    <property type="match status" value="3"/>
</dbReference>
<feature type="compositionally biased region" description="Low complexity" evidence="7">
    <location>
        <begin position="874"/>
        <end position="886"/>
    </location>
</feature>
<keyword evidence="2" id="KW-0964">Secreted</keyword>
<feature type="compositionally biased region" description="Polar residues" evidence="7">
    <location>
        <begin position="887"/>
        <end position="901"/>
    </location>
</feature>
<dbReference type="PANTHER" id="PTHR24020">
    <property type="entry name" value="COLLAGEN ALPHA"/>
    <property type="match status" value="1"/>
</dbReference>
<keyword evidence="6" id="KW-0325">Glycoprotein</keyword>
<evidence type="ECO:0000256" key="3">
    <source>
        <dbReference type="ARBA" id="ARBA00022729"/>
    </source>
</evidence>
<dbReference type="InterPro" id="IPR036465">
    <property type="entry name" value="vWFA_dom_sf"/>
</dbReference>
<dbReference type="CDD" id="cd01472">
    <property type="entry name" value="vWA_collagen"/>
    <property type="match status" value="3"/>
</dbReference>
<evidence type="ECO:0000256" key="1">
    <source>
        <dbReference type="ARBA" id="ARBA00004613"/>
    </source>
</evidence>
<dbReference type="Gene3D" id="2.20.100.10">
    <property type="entry name" value="Thrombospondin type-1 (TSP1) repeat"/>
    <property type="match status" value="3"/>
</dbReference>
<accession>A0A9D4JAJ9</accession>
<feature type="chain" id="PRO_5039436701" description="VWFA domain-containing protein" evidence="8">
    <location>
        <begin position="18"/>
        <end position="901"/>
    </location>
</feature>
<dbReference type="Proteomes" id="UP000828390">
    <property type="component" value="Unassembled WGS sequence"/>
</dbReference>
<dbReference type="PANTHER" id="PTHR24020:SF84">
    <property type="entry name" value="VWFA DOMAIN-CONTAINING PROTEIN"/>
    <property type="match status" value="1"/>
</dbReference>
<feature type="domain" description="VWFA" evidence="9">
    <location>
        <begin position="646"/>
        <end position="820"/>
    </location>
</feature>
<dbReference type="InterPro" id="IPR002035">
    <property type="entry name" value="VWF_A"/>
</dbReference>
<feature type="domain" description="VWFA" evidence="9">
    <location>
        <begin position="379"/>
        <end position="553"/>
    </location>
</feature>
<dbReference type="PROSITE" id="PS50234">
    <property type="entry name" value="VWFA"/>
    <property type="match status" value="3"/>
</dbReference>
<dbReference type="Gene3D" id="3.40.50.410">
    <property type="entry name" value="von Willebrand factor, type A domain"/>
    <property type="match status" value="3"/>
</dbReference>
<keyword evidence="5" id="KW-1015">Disulfide bond</keyword>
<gene>
    <name evidence="10" type="ORF">DPMN_154621</name>
</gene>
<keyword evidence="4" id="KW-0677">Repeat</keyword>
<evidence type="ECO:0000313" key="11">
    <source>
        <dbReference type="Proteomes" id="UP000828390"/>
    </source>
</evidence>
<dbReference type="PRINTS" id="PR00453">
    <property type="entry name" value="VWFADOMAIN"/>
</dbReference>
<dbReference type="GO" id="GO:0005576">
    <property type="term" value="C:extracellular region"/>
    <property type="evidence" value="ECO:0007669"/>
    <property type="project" value="UniProtKB-SubCell"/>
</dbReference>
<reference evidence="10" key="2">
    <citation type="submission" date="2020-11" db="EMBL/GenBank/DDBJ databases">
        <authorList>
            <person name="McCartney M.A."/>
            <person name="Auch B."/>
            <person name="Kono T."/>
            <person name="Mallez S."/>
            <person name="Becker A."/>
            <person name="Gohl D.M."/>
            <person name="Silverstein K.A.T."/>
            <person name="Koren S."/>
            <person name="Bechman K.B."/>
            <person name="Herman A."/>
            <person name="Abrahante J.E."/>
            <person name="Garbe J."/>
        </authorList>
    </citation>
    <scope>NUCLEOTIDE SEQUENCE</scope>
    <source>
        <strain evidence="10">Duluth1</strain>
        <tissue evidence="10">Whole animal</tissue>
    </source>
</reference>
<dbReference type="InterPro" id="IPR050525">
    <property type="entry name" value="ECM_Assembly_Org"/>
</dbReference>
<evidence type="ECO:0000256" key="7">
    <source>
        <dbReference type="SAM" id="MobiDB-lite"/>
    </source>
</evidence>
<evidence type="ECO:0000313" key="10">
    <source>
        <dbReference type="EMBL" id="KAH3800977.1"/>
    </source>
</evidence>
<dbReference type="Pfam" id="PF00092">
    <property type="entry name" value="VWA"/>
    <property type="match status" value="3"/>
</dbReference>
<dbReference type="SMART" id="SM00209">
    <property type="entry name" value="TSP1"/>
    <property type="match status" value="3"/>
</dbReference>
<comment type="caution">
    <text evidence="10">The sequence shown here is derived from an EMBL/GenBank/DDBJ whole genome shotgun (WGS) entry which is preliminary data.</text>
</comment>
<comment type="subcellular location">
    <subcellularLocation>
        <location evidence="1">Secreted</location>
    </subcellularLocation>
</comment>
<dbReference type="FunFam" id="2.20.100.10:FF:000001">
    <property type="entry name" value="semaphorin-5A isoform X1"/>
    <property type="match status" value="3"/>
</dbReference>
<dbReference type="FunFam" id="3.40.50.410:FF:000004">
    <property type="entry name" value="collagen alpha-6(VI) chain"/>
    <property type="match status" value="3"/>
</dbReference>
<feature type="compositionally biased region" description="Basic and acidic residues" evidence="7">
    <location>
        <begin position="854"/>
        <end position="863"/>
    </location>
</feature>
<sequence>MNRMLLVALVAAQGALGAATTAAPADCGSSPSDIVFLLDSSGSVGDGNFMKQLDFVSQFAQTFDIGPRHVQIGVVTFADTPHNEFNLNTYTDKNALVAAIKHITYNSGGTATDLALDYVKANSFTKPAGDRDNVANILIVMTDGQSNNSTETAKSAAALHAGLNAKVFVIGIGAGVSTTELGVIASDNQHVFSVSSFNALTSLQAELKKTACTVDGGWTSFGSYSPCTKTCGGGTQFHERSCINPPPANGGAQCVGQARENKDCNTQVCPTIPPATTTTTPTTTPISTTLASVDGDWTSFGSYSPCTKTCGGGTQFHERSCTNPPPANGGAQCIGQARENKDCNTQACPTIPPATTTTAPTTTPIPTTLASDCGSSPSDIVFLLDSSGSVGDDNFMKQLDFVSQFAQTFDIGPRNVQIGVVTFADTPHNEFNLNTYTDKNALVAAIKHITYISGDTYTHFALDYVKTNSFTKPAGDRNNVTNILIVMTDGRSNAPAETVKSAAALHAGLNAKVFVIGIGSGVSTSELEVIASDNQHVFSVSSFDALTSLQAELKKTACTVDGGWTSFGSYYPCTKTCGGGTQFHERSCTNPPPANGGAQCVGQARENEDCNTQACPTISPATTTTTPKTTPISTTLASDCGSNPSDIVFLLDSSGSVGAADFMKQLHFVSRFAQTFDIGPRNVQIGVVTFATTPHNEFNLNTYTDKNALVAAIQNITYISGTTATDLALNFVKAYSFTKPAGDRDNVANILIVMTDGQSNSHAETVKSAAALHAGLNAKVFAIGIGAGVSTTELGVIASDNQHVFSVSSFDALTSLQAELKKTACTALVPILRARRPAEEAPSSMNARAPTRPRPTEERKNEDCNTQACPTIPPATTTTAPTTTPISKTLASGETFCRSTT</sequence>
<dbReference type="PROSITE" id="PS50092">
    <property type="entry name" value="TSP1"/>
    <property type="match status" value="3"/>
</dbReference>
<dbReference type="Pfam" id="PF00090">
    <property type="entry name" value="TSP_1"/>
    <property type="match status" value="3"/>
</dbReference>
<evidence type="ECO:0000256" key="5">
    <source>
        <dbReference type="ARBA" id="ARBA00023157"/>
    </source>
</evidence>
<proteinExistence type="predicted"/>
<evidence type="ECO:0000256" key="8">
    <source>
        <dbReference type="SAM" id="SignalP"/>
    </source>
</evidence>
<feature type="domain" description="VWFA" evidence="9">
    <location>
        <begin position="33"/>
        <end position="207"/>
    </location>
</feature>